<feature type="signal peptide" evidence="6">
    <location>
        <begin position="1"/>
        <end position="19"/>
    </location>
</feature>
<dbReference type="GO" id="GO:0004364">
    <property type="term" value="F:glutathione transferase activity"/>
    <property type="evidence" value="ECO:0007669"/>
    <property type="project" value="UniProtKB-EC"/>
</dbReference>
<feature type="domain" description="GST C-terminal" evidence="8">
    <location>
        <begin position="80"/>
        <end position="216"/>
    </location>
</feature>
<dbReference type="STRING" id="1287681.M7SEM9"/>
<dbReference type="PROSITE" id="PS50405">
    <property type="entry name" value="GST_CTER"/>
    <property type="match status" value="1"/>
</dbReference>
<dbReference type="SFLD" id="SFLDG01151">
    <property type="entry name" value="Main.2:_Nu-like"/>
    <property type="match status" value="1"/>
</dbReference>
<dbReference type="SFLD" id="SFLDS00019">
    <property type="entry name" value="Glutathione_Transferase_(cytos"/>
    <property type="match status" value="1"/>
</dbReference>
<dbReference type="eggNOG" id="KOG0867">
    <property type="taxonomic scope" value="Eukaryota"/>
</dbReference>
<feature type="domain" description="GST N-terminal" evidence="7">
    <location>
        <begin position="1"/>
        <end position="74"/>
    </location>
</feature>
<evidence type="ECO:0000313" key="9">
    <source>
        <dbReference type="EMBL" id="EMR64704.1"/>
    </source>
</evidence>
<dbReference type="Gene3D" id="1.20.1050.130">
    <property type="match status" value="1"/>
</dbReference>
<dbReference type="HOGENOM" id="CLU_011226_14_2_1"/>
<dbReference type="Pfam" id="PF00043">
    <property type="entry name" value="GST_C"/>
    <property type="match status" value="1"/>
</dbReference>
<dbReference type="InterPro" id="IPR010987">
    <property type="entry name" value="Glutathione-S-Trfase_C-like"/>
</dbReference>
<dbReference type="KEGG" id="ela:UCREL1_8332"/>
<keyword evidence="3 9" id="KW-0808">Transferase</keyword>
<comment type="similarity">
    <text evidence="1 5">Belongs to the GST superfamily.</text>
</comment>
<evidence type="ECO:0000256" key="5">
    <source>
        <dbReference type="RuleBase" id="RU003494"/>
    </source>
</evidence>
<dbReference type="InterPro" id="IPR004046">
    <property type="entry name" value="GST_C"/>
</dbReference>
<keyword evidence="6" id="KW-0732">Signal</keyword>
<dbReference type="PANTHER" id="PTHR44051">
    <property type="entry name" value="GLUTATHIONE S-TRANSFERASE-RELATED"/>
    <property type="match status" value="1"/>
</dbReference>
<dbReference type="InterPro" id="IPR036249">
    <property type="entry name" value="Thioredoxin-like_sf"/>
</dbReference>
<evidence type="ECO:0000256" key="4">
    <source>
        <dbReference type="ARBA" id="ARBA00047960"/>
    </source>
</evidence>
<dbReference type="OrthoDB" id="422574at2759"/>
<dbReference type="InterPro" id="IPR036282">
    <property type="entry name" value="Glutathione-S-Trfase_C_sf"/>
</dbReference>
<dbReference type="PANTHER" id="PTHR44051:SF20">
    <property type="entry name" value="GLUTATHIONE TRANSFERASE 1 (EUROFUNG)"/>
    <property type="match status" value="1"/>
</dbReference>
<dbReference type="InterPro" id="IPR004045">
    <property type="entry name" value="Glutathione_S-Trfase_N"/>
</dbReference>
<evidence type="ECO:0000313" key="10">
    <source>
        <dbReference type="Proteomes" id="UP000012174"/>
    </source>
</evidence>
<proteinExistence type="inferred from homology"/>
<evidence type="ECO:0000256" key="1">
    <source>
        <dbReference type="ARBA" id="ARBA00007409"/>
    </source>
</evidence>
<dbReference type="EC" id="2.5.1.18" evidence="2"/>
<dbReference type="Proteomes" id="UP000012174">
    <property type="component" value="Unassembled WGS sequence"/>
</dbReference>
<organism evidence="9 10">
    <name type="scientific">Eutypa lata (strain UCR-EL1)</name>
    <name type="common">Grapevine dieback disease fungus</name>
    <name type="synonym">Eutypa armeniacae</name>
    <dbReference type="NCBI Taxonomy" id="1287681"/>
    <lineage>
        <taxon>Eukaryota</taxon>
        <taxon>Fungi</taxon>
        <taxon>Dikarya</taxon>
        <taxon>Ascomycota</taxon>
        <taxon>Pezizomycotina</taxon>
        <taxon>Sordariomycetes</taxon>
        <taxon>Xylariomycetidae</taxon>
        <taxon>Xylariales</taxon>
        <taxon>Diatrypaceae</taxon>
        <taxon>Eutypa</taxon>
    </lineage>
</organism>
<dbReference type="AlphaFoldDB" id="M7SEM9"/>
<protein>
    <recommendedName>
        <fullName evidence="2">glutathione transferase</fullName>
        <ecNumber evidence="2">2.5.1.18</ecNumber>
    </recommendedName>
</protein>
<evidence type="ECO:0000259" key="8">
    <source>
        <dbReference type="PROSITE" id="PS50405"/>
    </source>
</evidence>
<dbReference type="SUPFAM" id="SSF52833">
    <property type="entry name" value="Thioredoxin-like"/>
    <property type="match status" value="1"/>
</dbReference>
<dbReference type="PROSITE" id="PS50404">
    <property type="entry name" value="GST_NTER"/>
    <property type="match status" value="1"/>
</dbReference>
<evidence type="ECO:0000256" key="2">
    <source>
        <dbReference type="ARBA" id="ARBA00012452"/>
    </source>
</evidence>
<evidence type="ECO:0000256" key="3">
    <source>
        <dbReference type="ARBA" id="ARBA00022679"/>
    </source>
</evidence>
<reference evidence="10" key="1">
    <citation type="journal article" date="2013" name="Genome Announc.">
        <title>Draft genome sequence of the grapevine dieback fungus Eutypa lata UCR-EL1.</title>
        <authorList>
            <person name="Blanco-Ulate B."/>
            <person name="Rolshausen P.E."/>
            <person name="Cantu D."/>
        </authorList>
    </citation>
    <scope>NUCLEOTIDE SEQUENCE [LARGE SCALE GENOMIC DNA]</scope>
    <source>
        <strain evidence="10">UCR-EL1</strain>
    </source>
</reference>
<dbReference type="EMBL" id="KB707027">
    <property type="protein sequence ID" value="EMR64704.1"/>
    <property type="molecule type" value="Genomic_DNA"/>
</dbReference>
<dbReference type="SFLD" id="SFLDG00358">
    <property type="entry name" value="Main_(cytGST)"/>
    <property type="match status" value="1"/>
</dbReference>
<dbReference type="Pfam" id="PF02798">
    <property type="entry name" value="GST_N"/>
    <property type="match status" value="1"/>
</dbReference>
<sequence length="238" mass="27817">MKPIRVWLILVILEELGLPYEIKSIKFEEVKKKPYTDINPNGRVPAIEDPNTDIILWESGAIVQYIIEQYDVQKTLTYDTLKERHQLNQWLQFQMSGQGPYYGVAAWFNILHPEKVPSAIERYNDQLKRVLGVLEGWLENRQWLVGDKITYADLAFLPWNDRIDTVICCEPEQKFAGFPNVRAWHGRMISRPSWKRAMETRVLLMEEQGLQNDTGRPARFKTHQDYEAAVARGENTDP</sequence>
<feature type="chain" id="PRO_5004084811" description="glutathione transferase" evidence="6">
    <location>
        <begin position="20"/>
        <end position="238"/>
    </location>
</feature>
<keyword evidence="10" id="KW-1185">Reference proteome</keyword>
<accession>M7SEM9</accession>
<comment type="catalytic activity">
    <reaction evidence="4">
        <text>RX + glutathione = an S-substituted glutathione + a halide anion + H(+)</text>
        <dbReference type="Rhea" id="RHEA:16437"/>
        <dbReference type="ChEBI" id="CHEBI:15378"/>
        <dbReference type="ChEBI" id="CHEBI:16042"/>
        <dbReference type="ChEBI" id="CHEBI:17792"/>
        <dbReference type="ChEBI" id="CHEBI:57925"/>
        <dbReference type="ChEBI" id="CHEBI:90779"/>
        <dbReference type="EC" id="2.5.1.18"/>
    </reaction>
</comment>
<dbReference type="SUPFAM" id="SSF47616">
    <property type="entry name" value="GST C-terminal domain-like"/>
    <property type="match status" value="1"/>
</dbReference>
<dbReference type="OMA" id="PWNDRID"/>
<dbReference type="CDD" id="cd10293">
    <property type="entry name" value="GST_C_Ure2p"/>
    <property type="match status" value="1"/>
</dbReference>
<evidence type="ECO:0000259" key="7">
    <source>
        <dbReference type="PROSITE" id="PS50404"/>
    </source>
</evidence>
<gene>
    <name evidence="9" type="ORF">UCREL1_8332</name>
</gene>
<evidence type="ECO:0000256" key="6">
    <source>
        <dbReference type="SAM" id="SignalP"/>
    </source>
</evidence>
<dbReference type="InterPro" id="IPR040079">
    <property type="entry name" value="Glutathione_S-Trfase"/>
</dbReference>
<name>M7SEM9_EUTLA</name>